<dbReference type="KEGG" id="mdr:MDOR_06930"/>
<name>A0A1X1SZQ5_9MYCO</name>
<reference evidence="2 3" key="1">
    <citation type="submission" date="2016-01" db="EMBL/GenBank/DDBJ databases">
        <title>The new phylogeny of the genus Mycobacterium.</title>
        <authorList>
            <person name="Tarcisio F."/>
            <person name="Conor M."/>
            <person name="Antonella G."/>
            <person name="Elisabetta G."/>
            <person name="Giulia F.S."/>
            <person name="Sara T."/>
            <person name="Anna F."/>
            <person name="Clotilde B."/>
            <person name="Roberto B."/>
            <person name="Veronica D.S."/>
            <person name="Fabio R."/>
            <person name="Monica P."/>
            <person name="Olivier J."/>
            <person name="Enrico T."/>
            <person name="Nicola S."/>
        </authorList>
    </citation>
    <scope>NUCLEOTIDE SEQUENCE [LARGE SCALE GENOMIC DNA]</scope>
    <source>
        <strain evidence="2 3">DSM 44339</strain>
    </source>
</reference>
<evidence type="ECO:0000313" key="3">
    <source>
        <dbReference type="Proteomes" id="UP000193564"/>
    </source>
</evidence>
<evidence type="ECO:0000313" key="4">
    <source>
        <dbReference type="Proteomes" id="UP000467201"/>
    </source>
</evidence>
<reference evidence="1 4" key="2">
    <citation type="journal article" date="2019" name="Emerg. Microbes Infect.">
        <title>Comprehensive subspecies identification of 175 nontuberculous mycobacteria species based on 7547 genomic profiles.</title>
        <authorList>
            <person name="Matsumoto Y."/>
            <person name="Kinjo T."/>
            <person name="Motooka D."/>
            <person name="Nabeya D."/>
            <person name="Jung N."/>
            <person name="Uechi K."/>
            <person name="Horii T."/>
            <person name="Iida T."/>
            <person name="Fujita J."/>
            <person name="Nakamura S."/>
        </authorList>
    </citation>
    <scope>NUCLEOTIDE SEQUENCE [LARGE SCALE GENOMIC DNA]</scope>
    <source>
        <strain evidence="1 4">JCM 12405</strain>
    </source>
</reference>
<keyword evidence="3" id="KW-1185">Reference proteome</keyword>
<evidence type="ECO:0000313" key="2">
    <source>
        <dbReference type="EMBL" id="ORV37385.1"/>
    </source>
</evidence>
<organism evidence="2 3">
    <name type="scientific">Mycolicibacterium doricum</name>
    <dbReference type="NCBI Taxonomy" id="126673"/>
    <lineage>
        <taxon>Bacteria</taxon>
        <taxon>Bacillati</taxon>
        <taxon>Actinomycetota</taxon>
        <taxon>Actinomycetes</taxon>
        <taxon>Mycobacteriales</taxon>
        <taxon>Mycobacteriaceae</taxon>
        <taxon>Mycolicibacterium</taxon>
    </lineage>
</organism>
<dbReference type="EMBL" id="LQOS01000049">
    <property type="protein sequence ID" value="ORV37385.1"/>
    <property type="molecule type" value="Genomic_DNA"/>
</dbReference>
<dbReference type="EMBL" id="AP022605">
    <property type="protein sequence ID" value="BBZ06524.1"/>
    <property type="molecule type" value="Genomic_DNA"/>
</dbReference>
<sequence>MGDPTAEQACASARHFGARRKAYNGAVAVGPCKRRRTIEDPVCVNAQTGQPPWSRCSPEVYADGIAGAVDGRSRSPPSPDASAPPGVIFGISYAGTGPFGRPPKGLLAVSEHRRSATHLDS</sequence>
<dbReference type="AlphaFoldDB" id="A0A1X1SZQ5"/>
<dbReference type="Proteomes" id="UP000467201">
    <property type="component" value="Chromosome"/>
</dbReference>
<protein>
    <submittedName>
        <fullName evidence="2">Uncharacterized protein</fullName>
    </submittedName>
</protein>
<accession>A0A1X1SZQ5</accession>
<reference evidence="1" key="3">
    <citation type="submission" date="2020-02" db="EMBL/GenBank/DDBJ databases">
        <authorList>
            <person name="Matsumoto Y."/>
            <person name="Motooka D."/>
            <person name="Nakamura S."/>
        </authorList>
    </citation>
    <scope>NUCLEOTIDE SEQUENCE</scope>
    <source>
        <strain evidence="1">JCM 12405</strain>
    </source>
</reference>
<dbReference type="OrthoDB" id="6230307at2"/>
<proteinExistence type="predicted"/>
<dbReference type="Proteomes" id="UP000193564">
    <property type="component" value="Unassembled WGS sequence"/>
</dbReference>
<dbReference type="STRING" id="126673.AWC01_16205"/>
<gene>
    <name evidence="2" type="ORF">AWC01_16205</name>
    <name evidence="1" type="ORF">MDOR_06930</name>
</gene>
<evidence type="ECO:0000313" key="1">
    <source>
        <dbReference type="EMBL" id="BBZ06524.1"/>
    </source>
</evidence>